<accession>A0A9P6DUN3</accession>
<proteinExistence type="predicted"/>
<feature type="domain" description="DUF6697" evidence="2">
    <location>
        <begin position="149"/>
        <end position="317"/>
    </location>
</feature>
<dbReference type="OrthoDB" id="2757553at2759"/>
<evidence type="ECO:0000313" key="4">
    <source>
        <dbReference type="Proteomes" id="UP000886523"/>
    </source>
</evidence>
<evidence type="ECO:0000256" key="1">
    <source>
        <dbReference type="SAM" id="MobiDB-lite"/>
    </source>
</evidence>
<reference evidence="3" key="1">
    <citation type="journal article" date="2020" name="Nat. Commun.">
        <title>Large-scale genome sequencing of mycorrhizal fungi provides insights into the early evolution of symbiotic traits.</title>
        <authorList>
            <person name="Miyauchi S."/>
            <person name="Kiss E."/>
            <person name="Kuo A."/>
            <person name="Drula E."/>
            <person name="Kohler A."/>
            <person name="Sanchez-Garcia M."/>
            <person name="Morin E."/>
            <person name="Andreopoulos B."/>
            <person name="Barry K.W."/>
            <person name="Bonito G."/>
            <person name="Buee M."/>
            <person name="Carver A."/>
            <person name="Chen C."/>
            <person name="Cichocki N."/>
            <person name="Clum A."/>
            <person name="Culley D."/>
            <person name="Crous P.W."/>
            <person name="Fauchery L."/>
            <person name="Girlanda M."/>
            <person name="Hayes R.D."/>
            <person name="Keri Z."/>
            <person name="LaButti K."/>
            <person name="Lipzen A."/>
            <person name="Lombard V."/>
            <person name="Magnuson J."/>
            <person name="Maillard F."/>
            <person name="Murat C."/>
            <person name="Nolan M."/>
            <person name="Ohm R.A."/>
            <person name="Pangilinan J."/>
            <person name="Pereira M.F."/>
            <person name="Perotto S."/>
            <person name="Peter M."/>
            <person name="Pfister S."/>
            <person name="Riley R."/>
            <person name="Sitrit Y."/>
            <person name="Stielow J.B."/>
            <person name="Szollosi G."/>
            <person name="Zifcakova L."/>
            <person name="Stursova M."/>
            <person name="Spatafora J.W."/>
            <person name="Tedersoo L."/>
            <person name="Vaario L.M."/>
            <person name="Yamada A."/>
            <person name="Yan M."/>
            <person name="Wang P."/>
            <person name="Xu J."/>
            <person name="Bruns T."/>
            <person name="Baldrian P."/>
            <person name="Vilgalys R."/>
            <person name="Dunand C."/>
            <person name="Henrissat B."/>
            <person name="Grigoriev I.V."/>
            <person name="Hibbett D."/>
            <person name="Nagy L.G."/>
            <person name="Martin F.M."/>
        </authorList>
    </citation>
    <scope>NUCLEOTIDE SEQUENCE</scope>
    <source>
        <strain evidence="3">UP504</strain>
    </source>
</reference>
<dbReference type="EMBL" id="MU128960">
    <property type="protein sequence ID" value="KAF9514432.1"/>
    <property type="molecule type" value="Genomic_DNA"/>
</dbReference>
<comment type="caution">
    <text evidence="3">The sequence shown here is derived from an EMBL/GenBank/DDBJ whole genome shotgun (WGS) entry which is preliminary data.</text>
</comment>
<dbReference type="Proteomes" id="UP000886523">
    <property type="component" value="Unassembled WGS sequence"/>
</dbReference>
<evidence type="ECO:0000259" key="2">
    <source>
        <dbReference type="Pfam" id="PF20411"/>
    </source>
</evidence>
<dbReference type="Pfam" id="PF20411">
    <property type="entry name" value="DUF6697"/>
    <property type="match status" value="1"/>
</dbReference>
<organism evidence="3 4">
    <name type="scientific">Hydnum rufescens UP504</name>
    <dbReference type="NCBI Taxonomy" id="1448309"/>
    <lineage>
        <taxon>Eukaryota</taxon>
        <taxon>Fungi</taxon>
        <taxon>Dikarya</taxon>
        <taxon>Basidiomycota</taxon>
        <taxon>Agaricomycotina</taxon>
        <taxon>Agaricomycetes</taxon>
        <taxon>Cantharellales</taxon>
        <taxon>Hydnaceae</taxon>
        <taxon>Hydnum</taxon>
    </lineage>
</organism>
<dbReference type="InterPro" id="IPR046520">
    <property type="entry name" value="DUF6697"/>
</dbReference>
<gene>
    <name evidence="3" type="ORF">BS47DRAFT_1392394</name>
</gene>
<name>A0A9P6DUN3_9AGAM</name>
<sequence>MSADIERAQSRIAALEHVGQEFQTLLKNIEGLRDSLAEAQSLVTRYEALSRPPERRHASVATENVEPELPEQKETPPRPRKRPRQSSTVSKLSSDTPQPLSTQTGRNQSEVDWGDDIIKILDGELDDTLDIARHVGLGADPMLYTGKWYKRAQIHAVLGGNRQSVISKQANLKPDKGGRLGVQHIAMFAVISNPRVPTEPGANGEAFLGLTHEATIGTVGGISDIFEVFSDRSHQSSKDNVWKYMGTYRFTRAAPLTVREWKSLSDKVQESYATITRDRLHSGEDIPVIKKKYLSGEYKCPRLKLTCIGFHRTLQAHFGTAYKL</sequence>
<dbReference type="AlphaFoldDB" id="A0A9P6DUN3"/>
<keyword evidence="4" id="KW-1185">Reference proteome</keyword>
<feature type="compositionally biased region" description="Polar residues" evidence="1">
    <location>
        <begin position="89"/>
        <end position="109"/>
    </location>
</feature>
<feature type="region of interest" description="Disordered" evidence="1">
    <location>
        <begin position="48"/>
        <end position="109"/>
    </location>
</feature>
<evidence type="ECO:0000313" key="3">
    <source>
        <dbReference type="EMBL" id="KAF9514432.1"/>
    </source>
</evidence>
<protein>
    <recommendedName>
        <fullName evidence="2">DUF6697 domain-containing protein</fullName>
    </recommendedName>
</protein>